<dbReference type="Proteomes" id="UP000094444">
    <property type="component" value="Unassembled WGS sequence"/>
</dbReference>
<accession>A0A2P5HTF2</accession>
<dbReference type="EMBL" id="MAVT02000779">
    <property type="protein sequence ID" value="POS73540.1"/>
    <property type="molecule type" value="Genomic_DNA"/>
</dbReference>
<comment type="caution">
    <text evidence="1">The sequence shown here is derived from an EMBL/GenBank/DDBJ whole genome shotgun (WGS) entry which is preliminary data.</text>
</comment>
<gene>
    <name evidence="1" type="ORF">DHEL01_v208070</name>
</gene>
<protein>
    <submittedName>
        <fullName evidence="1">Uncharacterized protein</fullName>
    </submittedName>
</protein>
<keyword evidence="2" id="KW-1185">Reference proteome</keyword>
<name>A0A2P5HTF2_DIAHE</name>
<organism evidence="1 2">
    <name type="scientific">Diaporthe helianthi</name>
    <dbReference type="NCBI Taxonomy" id="158607"/>
    <lineage>
        <taxon>Eukaryota</taxon>
        <taxon>Fungi</taxon>
        <taxon>Dikarya</taxon>
        <taxon>Ascomycota</taxon>
        <taxon>Pezizomycotina</taxon>
        <taxon>Sordariomycetes</taxon>
        <taxon>Sordariomycetidae</taxon>
        <taxon>Diaporthales</taxon>
        <taxon>Diaporthaceae</taxon>
        <taxon>Diaporthe</taxon>
    </lineage>
</organism>
<evidence type="ECO:0000313" key="1">
    <source>
        <dbReference type="EMBL" id="POS73540.1"/>
    </source>
</evidence>
<sequence>MSDTCRLVSTWGVYLSKYSGCAVSARARADGEGGGAEGASATNFGMIDASQQILQLPAWSFEWLIDNWKRATSAPSRPQLLVPEVQA</sequence>
<reference evidence="1" key="1">
    <citation type="submission" date="2017-09" db="EMBL/GenBank/DDBJ databases">
        <title>Polyketide synthases of a Diaporthe helianthi virulent isolate.</title>
        <authorList>
            <person name="Baroncelli R."/>
        </authorList>
    </citation>
    <scope>NUCLEOTIDE SEQUENCE [LARGE SCALE GENOMIC DNA]</scope>
    <source>
        <strain evidence="1">7/96</strain>
    </source>
</reference>
<dbReference type="AlphaFoldDB" id="A0A2P5HTF2"/>
<dbReference type="InParanoid" id="A0A2P5HTF2"/>
<proteinExistence type="predicted"/>
<evidence type="ECO:0000313" key="2">
    <source>
        <dbReference type="Proteomes" id="UP000094444"/>
    </source>
</evidence>